<dbReference type="PROSITE" id="PS00622">
    <property type="entry name" value="HTH_LUXR_1"/>
    <property type="match status" value="1"/>
</dbReference>
<dbReference type="InterPro" id="IPR000792">
    <property type="entry name" value="Tscrpt_reg_LuxR_C"/>
</dbReference>
<dbReference type="SUPFAM" id="SSF46894">
    <property type="entry name" value="C-terminal effector domain of the bipartite response regulators"/>
    <property type="match status" value="1"/>
</dbReference>
<dbReference type="Proteomes" id="UP000510643">
    <property type="component" value="Chromosome"/>
</dbReference>
<reference evidence="7 8" key="1">
    <citation type="submission" date="2019-06" db="EMBL/GenBank/DDBJ databases">
        <title>Emergence of pandrug resistant Empedobacter falsenii in China.</title>
        <authorList>
            <person name="Dong N."/>
            <person name="Chen S."/>
            <person name="Zhang R."/>
        </authorList>
    </citation>
    <scope>NUCLEOTIDE SEQUENCE [LARGE SCALE GENOMIC DNA]</scope>
    <source>
        <strain evidence="7 8">1681-1</strain>
    </source>
</reference>
<dbReference type="PRINTS" id="PR00038">
    <property type="entry name" value="HTHLUXR"/>
</dbReference>
<evidence type="ECO:0000256" key="1">
    <source>
        <dbReference type="ARBA" id="ARBA00023015"/>
    </source>
</evidence>
<dbReference type="PROSITE" id="PS50110">
    <property type="entry name" value="RESPONSE_REGULATORY"/>
    <property type="match status" value="1"/>
</dbReference>
<dbReference type="KEGG" id="efal:FH779_06335"/>
<dbReference type="SMART" id="SM00421">
    <property type="entry name" value="HTH_LUXR"/>
    <property type="match status" value="1"/>
</dbReference>
<dbReference type="Pfam" id="PF00072">
    <property type="entry name" value="Response_reg"/>
    <property type="match status" value="1"/>
</dbReference>
<dbReference type="Pfam" id="PF00196">
    <property type="entry name" value="GerE"/>
    <property type="match status" value="1"/>
</dbReference>
<dbReference type="RefSeq" id="WP_180906419.1">
    <property type="nucleotide sequence ID" value="NZ_CP040908.1"/>
</dbReference>
<dbReference type="GO" id="GO:0006355">
    <property type="term" value="P:regulation of DNA-templated transcription"/>
    <property type="evidence" value="ECO:0007669"/>
    <property type="project" value="InterPro"/>
</dbReference>
<dbReference type="PROSITE" id="PS50043">
    <property type="entry name" value="HTH_LUXR_2"/>
    <property type="match status" value="1"/>
</dbReference>
<dbReference type="InterPro" id="IPR039420">
    <property type="entry name" value="WalR-like"/>
</dbReference>
<dbReference type="InterPro" id="IPR036388">
    <property type="entry name" value="WH-like_DNA-bd_sf"/>
</dbReference>
<dbReference type="AlphaFoldDB" id="A0A7H9DRP4"/>
<dbReference type="InterPro" id="IPR011006">
    <property type="entry name" value="CheY-like_superfamily"/>
</dbReference>
<dbReference type="CDD" id="cd06170">
    <property type="entry name" value="LuxR_C_like"/>
    <property type="match status" value="1"/>
</dbReference>
<dbReference type="PANTHER" id="PTHR43214:SF41">
    <property type="entry name" value="NITRATE_NITRITE RESPONSE REGULATOR PROTEIN NARP"/>
    <property type="match status" value="1"/>
</dbReference>
<evidence type="ECO:0000256" key="4">
    <source>
        <dbReference type="PROSITE-ProRule" id="PRU00169"/>
    </source>
</evidence>
<evidence type="ECO:0000313" key="8">
    <source>
        <dbReference type="Proteomes" id="UP000510643"/>
    </source>
</evidence>
<dbReference type="PANTHER" id="PTHR43214">
    <property type="entry name" value="TWO-COMPONENT RESPONSE REGULATOR"/>
    <property type="match status" value="1"/>
</dbReference>
<protein>
    <submittedName>
        <fullName evidence="7">Response regulator transcription factor</fullName>
    </submittedName>
</protein>
<evidence type="ECO:0000256" key="2">
    <source>
        <dbReference type="ARBA" id="ARBA00023125"/>
    </source>
</evidence>
<dbReference type="GO" id="GO:0003677">
    <property type="term" value="F:DNA binding"/>
    <property type="evidence" value="ECO:0007669"/>
    <property type="project" value="UniProtKB-KW"/>
</dbReference>
<evidence type="ECO:0000313" key="7">
    <source>
        <dbReference type="EMBL" id="QLL57720.1"/>
    </source>
</evidence>
<evidence type="ECO:0000259" key="5">
    <source>
        <dbReference type="PROSITE" id="PS50043"/>
    </source>
</evidence>
<dbReference type="InterPro" id="IPR001789">
    <property type="entry name" value="Sig_transdc_resp-reg_receiver"/>
</dbReference>
<dbReference type="Gene3D" id="1.10.10.10">
    <property type="entry name" value="Winged helix-like DNA-binding domain superfamily/Winged helix DNA-binding domain"/>
    <property type="match status" value="1"/>
</dbReference>
<name>A0A7H9DRP4_9FLAO</name>
<keyword evidence="8" id="KW-1185">Reference proteome</keyword>
<gene>
    <name evidence="7" type="ORF">FH779_06335</name>
</gene>
<keyword evidence="3" id="KW-0804">Transcription</keyword>
<feature type="domain" description="Response regulatory" evidence="6">
    <location>
        <begin position="10"/>
        <end position="120"/>
    </location>
</feature>
<dbReference type="GO" id="GO:0000160">
    <property type="term" value="P:phosphorelay signal transduction system"/>
    <property type="evidence" value="ECO:0007669"/>
    <property type="project" value="InterPro"/>
</dbReference>
<dbReference type="Gene3D" id="3.40.50.2300">
    <property type="match status" value="1"/>
</dbReference>
<dbReference type="InterPro" id="IPR016032">
    <property type="entry name" value="Sig_transdc_resp-reg_C-effctor"/>
</dbReference>
<evidence type="ECO:0000256" key="3">
    <source>
        <dbReference type="ARBA" id="ARBA00023163"/>
    </source>
</evidence>
<keyword evidence="1" id="KW-0805">Transcription regulation</keyword>
<proteinExistence type="predicted"/>
<evidence type="ECO:0000259" key="6">
    <source>
        <dbReference type="PROSITE" id="PS50110"/>
    </source>
</evidence>
<dbReference type="GeneID" id="78401066"/>
<keyword evidence="2" id="KW-0238">DNA-binding</keyword>
<organism evidence="7 8">
    <name type="scientific">Empedobacter falsenii</name>
    <dbReference type="NCBI Taxonomy" id="343874"/>
    <lineage>
        <taxon>Bacteria</taxon>
        <taxon>Pseudomonadati</taxon>
        <taxon>Bacteroidota</taxon>
        <taxon>Flavobacteriia</taxon>
        <taxon>Flavobacteriales</taxon>
        <taxon>Weeksellaceae</taxon>
        <taxon>Empedobacter</taxon>
    </lineage>
</organism>
<accession>A0A7H9DRP4</accession>
<dbReference type="SUPFAM" id="SSF52172">
    <property type="entry name" value="CheY-like"/>
    <property type="match status" value="1"/>
</dbReference>
<comment type="caution">
    <text evidence="4">Lacks conserved residue(s) required for the propagation of feature annotation.</text>
</comment>
<sequence length="224" mass="26257">MNTKSSAITRFSIAENDYYFKQFLVKMLQENPFYEIVNECNNGSELINRLYKKQEDVFLINLFMPIISGLEAIKLIRKTDEKTPILTYSSTYQEDISITLDEIPNTFYCQKNSIIIKDILSNCVLSDNSDYNEYKKEWAGQSETVQNYMNRQEAEIEQELTVTEIQIIKLCYEGFSNKEIGDRINLSTRTIDTYITRLTERLGLKNKIDLVRFCVEHGYYNTSI</sequence>
<feature type="domain" description="HTH luxR-type" evidence="5">
    <location>
        <begin position="153"/>
        <end position="218"/>
    </location>
</feature>
<dbReference type="EMBL" id="CP040908">
    <property type="protein sequence ID" value="QLL57720.1"/>
    <property type="molecule type" value="Genomic_DNA"/>
</dbReference>